<feature type="compositionally biased region" description="Polar residues" evidence="1">
    <location>
        <begin position="36"/>
        <end position="48"/>
    </location>
</feature>
<comment type="caution">
    <text evidence="2">The sequence shown here is derived from an EMBL/GenBank/DDBJ whole genome shotgun (WGS) entry which is preliminary data.</text>
</comment>
<protein>
    <recommendedName>
        <fullName evidence="4">Apc15p protein-domain-containing protein</fullName>
    </recommendedName>
</protein>
<organism evidence="2 3">
    <name type="scientific">Glutinoglossum americanum</name>
    <dbReference type="NCBI Taxonomy" id="1670608"/>
    <lineage>
        <taxon>Eukaryota</taxon>
        <taxon>Fungi</taxon>
        <taxon>Dikarya</taxon>
        <taxon>Ascomycota</taxon>
        <taxon>Pezizomycotina</taxon>
        <taxon>Geoglossomycetes</taxon>
        <taxon>Geoglossales</taxon>
        <taxon>Geoglossaceae</taxon>
        <taxon>Glutinoglossum</taxon>
    </lineage>
</organism>
<evidence type="ECO:0000313" key="2">
    <source>
        <dbReference type="EMBL" id="KAH0538383.1"/>
    </source>
</evidence>
<gene>
    <name evidence="2" type="ORF">FGG08_005032</name>
</gene>
<dbReference type="InterPro" id="IPR008402">
    <property type="entry name" value="APC_su15/mnd2"/>
</dbReference>
<feature type="compositionally biased region" description="Acidic residues" evidence="1">
    <location>
        <begin position="192"/>
        <end position="208"/>
    </location>
</feature>
<feature type="region of interest" description="Disordered" evidence="1">
    <location>
        <begin position="106"/>
        <end position="267"/>
    </location>
</feature>
<keyword evidence="3" id="KW-1185">Reference proteome</keyword>
<feature type="compositionally biased region" description="Acidic residues" evidence="1">
    <location>
        <begin position="127"/>
        <end position="181"/>
    </location>
</feature>
<accession>A0A9P8HVB1</accession>
<dbReference type="Pfam" id="PF05841">
    <property type="entry name" value="Apc15p"/>
    <property type="match status" value="1"/>
</dbReference>
<dbReference type="GO" id="GO:0031145">
    <property type="term" value="P:anaphase-promoting complex-dependent catabolic process"/>
    <property type="evidence" value="ECO:0007669"/>
    <property type="project" value="InterPro"/>
</dbReference>
<feature type="compositionally biased region" description="Basic and acidic residues" evidence="1">
    <location>
        <begin position="257"/>
        <end position="267"/>
    </location>
</feature>
<name>A0A9P8HVB1_9PEZI</name>
<dbReference type="OrthoDB" id="5320532at2759"/>
<dbReference type="AlphaFoldDB" id="A0A9P8HVB1"/>
<dbReference type="Proteomes" id="UP000698800">
    <property type="component" value="Unassembled WGS sequence"/>
</dbReference>
<sequence length="267" mass="29942">MFASSLPVITPRGAHALWYTPINSYSISSGSDSQSQDTPNSLSQNAHPYQSLHGSRRGNYRNNYLMQLQMDEEFIAQRKLNIQTFGAAWIRPPGVAKTYQVMMDEQAEREETDAQAAREAQMMQGVEEAEFDPAEEEGAEQDLDDQIPDAEELAGDDEVGEEDLAEEDEGMDEHDLDDDVPEAGSYQHTDTEQSDDDDQDEDEDDTQDLDLSIDAGTIPQEIVHRSSIVRSDDSPVVMEASAGIPRIDAVQRRRRGSDRMDVDRREN</sequence>
<reference evidence="2" key="1">
    <citation type="submission" date="2021-03" db="EMBL/GenBank/DDBJ databases">
        <title>Comparative genomics and phylogenomic investigation of the class Geoglossomycetes provide insights into ecological specialization and systematics.</title>
        <authorList>
            <person name="Melie T."/>
            <person name="Pirro S."/>
            <person name="Miller A.N."/>
            <person name="Quandt A."/>
        </authorList>
    </citation>
    <scope>NUCLEOTIDE SEQUENCE</scope>
    <source>
        <strain evidence="2">GBOQ0MN5Z8</strain>
    </source>
</reference>
<evidence type="ECO:0000256" key="1">
    <source>
        <dbReference type="SAM" id="MobiDB-lite"/>
    </source>
</evidence>
<feature type="region of interest" description="Disordered" evidence="1">
    <location>
        <begin position="28"/>
        <end position="56"/>
    </location>
</feature>
<dbReference type="GO" id="GO:0005680">
    <property type="term" value="C:anaphase-promoting complex"/>
    <property type="evidence" value="ECO:0007669"/>
    <property type="project" value="InterPro"/>
</dbReference>
<dbReference type="EMBL" id="JAGHQL010000111">
    <property type="protein sequence ID" value="KAH0538383.1"/>
    <property type="molecule type" value="Genomic_DNA"/>
</dbReference>
<evidence type="ECO:0008006" key="4">
    <source>
        <dbReference type="Google" id="ProtNLM"/>
    </source>
</evidence>
<evidence type="ECO:0000313" key="3">
    <source>
        <dbReference type="Proteomes" id="UP000698800"/>
    </source>
</evidence>
<proteinExistence type="predicted"/>